<reference evidence="1 2" key="1">
    <citation type="submission" date="2023-07" db="EMBL/GenBank/DDBJ databases">
        <title>Genomic Encyclopedia of Type Strains, Phase IV (KMG-IV): sequencing the most valuable type-strain genomes for metagenomic binning, comparative biology and taxonomic classification.</title>
        <authorList>
            <person name="Goeker M."/>
        </authorList>
    </citation>
    <scope>NUCLEOTIDE SEQUENCE [LARGE SCALE GENOMIC DNA]</scope>
    <source>
        <strain evidence="1 2">DSM 1112</strain>
    </source>
</reference>
<accession>A0ABU0BQM2</accession>
<name>A0ABU0BQM2_9HYPH</name>
<protein>
    <recommendedName>
        <fullName evidence="3">DUF4279 domain-containing protein</fullName>
    </recommendedName>
</protein>
<comment type="caution">
    <text evidence="1">The sequence shown here is derived from an EMBL/GenBank/DDBJ whole genome shotgun (WGS) entry which is preliminary data.</text>
</comment>
<evidence type="ECO:0000313" key="2">
    <source>
        <dbReference type="Proteomes" id="UP001230207"/>
    </source>
</evidence>
<gene>
    <name evidence="1" type="ORF">QO002_002685</name>
</gene>
<evidence type="ECO:0008006" key="3">
    <source>
        <dbReference type="Google" id="ProtNLM"/>
    </source>
</evidence>
<organism evidence="1 2">
    <name type="scientific">Pararhizobium capsulatum DSM 1112</name>
    <dbReference type="NCBI Taxonomy" id="1121113"/>
    <lineage>
        <taxon>Bacteria</taxon>
        <taxon>Pseudomonadati</taxon>
        <taxon>Pseudomonadota</taxon>
        <taxon>Alphaproteobacteria</taxon>
        <taxon>Hyphomicrobiales</taxon>
        <taxon>Rhizobiaceae</taxon>
        <taxon>Rhizobium/Agrobacterium group</taxon>
        <taxon>Pararhizobium</taxon>
    </lineage>
</organism>
<dbReference type="EMBL" id="JAUSVF010000001">
    <property type="protein sequence ID" value="MDQ0320547.1"/>
    <property type="molecule type" value="Genomic_DNA"/>
</dbReference>
<keyword evidence="2" id="KW-1185">Reference proteome</keyword>
<evidence type="ECO:0000313" key="1">
    <source>
        <dbReference type="EMBL" id="MDQ0320547.1"/>
    </source>
</evidence>
<proteinExistence type="predicted"/>
<sequence>MHAIRFEFDVLVGGDRSAASDAFAAINPDWKCCWGKNGGFLAEPPQLGECMDAAGFAARHVEAYAAQLSTLRGFGHCHSIRIAAYVDLDAVDDFNLRLKPSTMALAASLGYEIDFCLYQQVG</sequence>
<dbReference type="RefSeq" id="WP_307230394.1">
    <property type="nucleotide sequence ID" value="NZ_JAUSVF010000001.1"/>
</dbReference>
<dbReference type="Proteomes" id="UP001230207">
    <property type="component" value="Unassembled WGS sequence"/>
</dbReference>